<organism evidence="7 8">
    <name type="scientific">Paraglaciecola mesophila</name>
    <dbReference type="NCBI Taxonomy" id="197222"/>
    <lineage>
        <taxon>Bacteria</taxon>
        <taxon>Pseudomonadati</taxon>
        <taxon>Pseudomonadota</taxon>
        <taxon>Gammaproteobacteria</taxon>
        <taxon>Alteromonadales</taxon>
        <taxon>Alteromonadaceae</taxon>
        <taxon>Paraglaciecola</taxon>
    </lineage>
</organism>
<feature type="domain" description="Response regulatory" evidence="6">
    <location>
        <begin position="13"/>
        <end position="131"/>
    </location>
</feature>
<gene>
    <name evidence="7" type="ORF">WNY77_08365</name>
</gene>
<dbReference type="Proteomes" id="UP001461163">
    <property type="component" value="Unassembled WGS sequence"/>
</dbReference>
<keyword evidence="8" id="KW-1185">Reference proteome</keyword>
<dbReference type="PROSITE" id="PS50110">
    <property type="entry name" value="RESPONSE_REGULATORY"/>
    <property type="match status" value="1"/>
</dbReference>
<dbReference type="InterPro" id="IPR000792">
    <property type="entry name" value="Tscrpt_reg_LuxR_C"/>
</dbReference>
<dbReference type="SUPFAM" id="SSF52172">
    <property type="entry name" value="CheY-like"/>
    <property type="match status" value="1"/>
</dbReference>
<dbReference type="PANTHER" id="PTHR44688">
    <property type="entry name" value="DNA-BINDING TRANSCRIPTIONAL ACTIVATOR DEVR_DOSR"/>
    <property type="match status" value="1"/>
</dbReference>
<dbReference type="PROSITE" id="PS50043">
    <property type="entry name" value="HTH_LUXR_2"/>
    <property type="match status" value="1"/>
</dbReference>
<keyword evidence="2" id="KW-0238">DNA-binding</keyword>
<dbReference type="InterPro" id="IPR036388">
    <property type="entry name" value="WH-like_DNA-bd_sf"/>
</dbReference>
<dbReference type="InterPro" id="IPR001789">
    <property type="entry name" value="Sig_transdc_resp-reg_receiver"/>
</dbReference>
<keyword evidence="3" id="KW-0804">Transcription</keyword>
<evidence type="ECO:0000313" key="7">
    <source>
        <dbReference type="EMBL" id="MEM5497401.1"/>
    </source>
</evidence>
<evidence type="ECO:0000259" key="6">
    <source>
        <dbReference type="PROSITE" id="PS50110"/>
    </source>
</evidence>
<evidence type="ECO:0000256" key="3">
    <source>
        <dbReference type="ARBA" id="ARBA00023163"/>
    </source>
</evidence>
<evidence type="ECO:0000256" key="1">
    <source>
        <dbReference type="ARBA" id="ARBA00023015"/>
    </source>
</evidence>
<dbReference type="InterPro" id="IPR016032">
    <property type="entry name" value="Sig_transdc_resp-reg_C-effctor"/>
</dbReference>
<dbReference type="Pfam" id="PF00196">
    <property type="entry name" value="GerE"/>
    <property type="match status" value="1"/>
</dbReference>
<dbReference type="SUPFAM" id="SSF46894">
    <property type="entry name" value="C-terminal effector domain of the bipartite response regulators"/>
    <property type="match status" value="1"/>
</dbReference>
<protein>
    <submittedName>
        <fullName evidence="7">Response regulator</fullName>
    </submittedName>
</protein>
<proteinExistence type="predicted"/>
<evidence type="ECO:0000256" key="4">
    <source>
        <dbReference type="PROSITE-ProRule" id="PRU00169"/>
    </source>
</evidence>
<dbReference type="Gene3D" id="3.40.50.2300">
    <property type="match status" value="1"/>
</dbReference>
<dbReference type="CDD" id="cd17537">
    <property type="entry name" value="REC_FixJ"/>
    <property type="match status" value="1"/>
</dbReference>
<keyword evidence="1" id="KW-0805">Transcription regulation</keyword>
<feature type="modified residue" description="4-aspartylphosphate" evidence="4">
    <location>
        <position position="66"/>
    </location>
</feature>
<evidence type="ECO:0000259" key="5">
    <source>
        <dbReference type="PROSITE" id="PS50043"/>
    </source>
</evidence>
<keyword evidence="4" id="KW-0597">Phosphoprotein</keyword>
<sequence>MKNKSTLFKAEQIVHIIDDDEAVLDSLSMLLDSVGVQNAIYDNAQTFLNSFSSDDISMLSGCIVLDIRMPGMSGMECQQRLEALKCPLPIIFITGHGDVPMAVEAMKKGAIEFIQKPFREQVLLDCIQHALEVNRNNQQRTLHALEVEKRCKSLTERENEVMHRVIAGQANKVIASELNLSQRTVEIHRANVMDKMQVKSLAELVTLVVAKE</sequence>
<dbReference type="SMART" id="SM00421">
    <property type="entry name" value="HTH_LUXR"/>
    <property type="match status" value="1"/>
</dbReference>
<dbReference type="Pfam" id="PF00072">
    <property type="entry name" value="Response_reg"/>
    <property type="match status" value="1"/>
</dbReference>
<dbReference type="SMART" id="SM00448">
    <property type="entry name" value="REC"/>
    <property type="match status" value="1"/>
</dbReference>
<dbReference type="EMBL" id="JBBMQS010000004">
    <property type="protein sequence ID" value="MEM5497401.1"/>
    <property type="molecule type" value="Genomic_DNA"/>
</dbReference>
<dbReference type="PROSITE" id="PS00622">
    <property type="entry name" value="HTH_LUXR_1"/>
    <property type="match status" value="1"/>
</dbReference>
<comment type="caution">
    <text evidence="7">The sequence shown here is derived from an EMBL/GenBank/DDBJ whole genome shotgun (WGS) entry which is preliminary data.</text>
</comment>
<dbReference type="Gene3D" id="1.10.10.10">
    <property type="entry name" value="Winged helix-like DNA-binding domain superfamily/Winged helix DNA-binding domain"/>
    <property type="match status" value="1"/>
</dbReference>
<dbReference type="InterPro" id="IPR011006">
    <property type="entry name" value="CheY-like_superfamily"/>
</dbReference>
<dbReference type="CDD" id="cd06170">
    <property type="entry name" value="LuxR_C_like"/>
    <property type="match status" value="1"/>
</dbReference>
<evidence type="ECO:0000256" key="2">
    <source>
        <dbReference type="ARBA" id="ARBA00023125"/>
    </source>
</evidence>
<name>A0ABU9SU57_9ALTE</name>
<evidence type="ECO:0000313" key="8">
    <source>
        <dbReference type="Proteomes" id="UP001461163"/>
    </source>
</evidence>
<dbReference type="PRINTS" id="PR00038">
    <property type="entry name" value="HTHLUXR"/>
</dbReference>
<accession>A0ABU9SU57</accession>
<feature type="domain" description="HTH luxR-type" evidence="5">
    <location>
        <begin position="147"/>
        <end position="212"/>
    </location>
</feature>
<dbReference type="PANTHER" id="PTHR44688:SF16">
    <property type="entry name" value="DNA-BINDING TRANSCRIPTIONAL ACTIVATOR DEVR_DOSR"/>
    <property type="match status" value="1"/>
</dbReference>
<dbReference type="RefSeq" id="WP_033187301.1">
    <property type="nucleotide sequence ID" value="NZ_JBBMQS010000004.1"/>
</dbReference>
<reference evidence="7 8" key="1">
    <citation type="submission" date="2024-03" db="EMBL/GenBank/DDBJ databases">
        <title>Community enrichment and isolation of bacterial strains for fucoidan degradation.</title>
        <authorList>
            <person name="Sichert A."/>
        </authorList>
    </citation>
    <scope>NUCLEOTIDE SEQUENCE [LARGE SCALE GENOMIC DNA]</scope>
    <source>
        <strain evidence="7 8">AS12</strain>
    </source>
</reference>